<dbReference type="EMBL" id="GBXM01102737">
    <property type="protein sequence ID" value="JAH05840.1"/>
    <property type="molecule type" value="Transcribed_RNA"/>
</dbReference>
<dbReference type="AlphaFoldDB" id="A0A0E9PP48"/>
<name>A0A0E9PP48_ANGAN</name>
<reference evidence="1" key="1">
    <citation type="submission" date="2014-11" db="EMBL/GenBank/DDBJ databases">
        <authorList>
            <person name="Amaro Gonzalez C."/>
        </authorList>
    </citation>
    <scope>NUCLEOTIDE SEQUENCE</scope>
</reference>
<proteinExistence type="predicted"/>
<accession>A0A0E9PP48</accession>
<organism evidence="1">
    <name type="scientific">Anguilla anguilla</name>
    <name type="common">European freshwater eel</name>
    <name type="synonym">Muraena anguilla</name>
    <dbReference type="NCBI Taxonomy" id="7936"/>
    <lineage>
        <taxon>Eukaryota</taxon>
        <taxon>Metazoa</taxon>
        <taxon>Chordata</taxon>
        <taxon>Craniata</taxon>
        <taxon>Vertebrata</taxon>
        <taxon>Euteleostomi</taxon>
        <taxon>Actinopterygii</taxon>
        <taxon>Neopterygii</taxon>
        <taxon>Teleostei</taxon>
        <taxon>Anguilliformes</taxon>
        <taxon>Anguillidae</taxon>
        <taxon>Anguilla</taxon>
    </lineage>
</organism>
<reference evidence="1" key="2">
    <citation type="journal article" date="2015" name="Fish Shellfish Immunol.">
        <title>Early steps in the European eel (Anguilla anguilla)-Vibrio vulnificus interaction in the gills: Role of the RtxA13 toxin.</title>
        <authorList>
            <person name="Callol A."/>
            <person name="Pajuelo D."/>
            <person name="Ebbesson L."/>
            <person name="Teles M."/>
            <person name="MacKenzie S."/>
            <person name="Amaro C."/>
        </authorList>
    </citation>
    <scope>NUCLEOTIDE SEQUENCE</scope>
</reference>
<protein>
    <submittedName>
        <fullName evidence="1">Uncharacterized protein</fullName>
    </submittedName>
</protein>
<evidence type="ECO:0000313" key="1">
    <source>
        <dbReference type="EMBL" id="JAH05840.1"/>
    </source>
</evidence>
<sequence length="20" mass="2459">MSPKCLLRSLLSKYMKMWQD</sequence>